<sequence length="101" mass="10766">MTRHVPHQRTEHPTGSQPWWRTLGSWGDRRTGAAPAASALTLRRALALFGLLFCSVTAGLFAVSGHVGPAVALAVIAVTALVDLLVIHRRAAARREGRPPS</sequence>
<accession>A0A1S1QT43</accession>
<evidence type="ECO:0000313" key="4">
    <source>
        <dbReference type="Proteomes" id="UP000179627"/>
    </source>
</evidence>
<organism evidence="3 4">
    <name type="scientific">Parafrankia colletiae</name>
    <dbReference type="NCBI Taxonomy" id="573497"/>
    <lineage>
        <taxon>Bacteria</taxon>
        <taxon>Bacillati</taxon>
        <taxon>Actinomycetota</taxon>
        <taxon>Actinomycetes</taxon>
        <taxon>Frankiales</taxon>
        <taxon>Frankiaceae</taxon>
        <taxon>Parafrankia</taxon>
    </lineage>
</organism>
<keyword evidence="2" id="KW-0472">Membrane</keyword>
<feature type="transmembrane region" description="Helical" evidence="2">
    <location>
        <begin position="70"/>
        <end position="88"/>
    </location>
</feature>
<dbReference type="RefSeq" id="WP_071085188.1">
    <property type="nucleotide sequence ID" value="NZ_MBLM01000118.1"/>
</dbReference>
<protein>
    <submittedName>
        <fullName evidence="3">Uncharacterized protein</fullName>
    </submittedName>
</protein>
<evidence type="ECO:0000256" key="1">
    <source>
        <dbReference type="SAM" id="MobiDB-lite"/>
    </source>
</evidence>
<keyword evidence="2" id="KW-1133">Transmembrane helix</keyword>
<feature type="transmembrane region" description="Helical" evidence="2">
    <location>
        <begin position="45"/>
        <end position="64"/>
    </location>
</feature>
<dbReference type="Pfam" id="PF19870">
    <property type="entry name" value="DUF6343"/>
    <property type="match status" value="1"/>
</dbReference>
<dbReference type="Proteomes" id="UP000179627">
    <property type="component" value="Unassembled WGS sequence"/>
</dbReference>
<dbReference type="AlphaFoldDB" id="A0A1S1QT43"/>
<proteinExistence type="predicted"/>
<keyword evidence="2" id="KW-0812">Transmembrane</keyword>
<dbReference type="InterPro" id="IPR045924">
    <property type="entry name" value="DUF6343"/>
</dbReference>
<feature type="region of interest" description="Disordered" evidence="1">
    <location>
        <begin position="1"/>
        <end position="20"/>
    </location>
</feature>
<dbReference type="EMBL" id="MBLM01000118">
    <property type="protein sequence ID" value="OHV36222.1"/>
    <property type="molecule type" value="Genomic_DNA"/>
</dbReference>
<keyword evidence="4" id="KW-1185">Reference proteome</keyword>
<reference evidence="4" key="1">
    <citation type="submission" date="2016-07" db="EMBL/GenBank/DDBJ databases">
        <title>Sequence Frankia sp. strain CcI1.17.</title>
        <authorList>
            <person name="Ghodhbane-Gtari F."/>
            <person name="Swanson E."/>
            <person name="Gueddou A."/>
            <person name="Morris K."/>
            <person name="Hezbri K."/>
            <person name="Ktari A."/>
            <person name="Nouioui I."/>
            <person name="Abebe-Akele F."/>
            <person name="Simpson S."/>
            <person name="Thomas K."/>
            <person name="Gtari M."/>
            <person name="Tisa L.S."/>
            <person name="Hurst S."/>
        </authorList>
    </citation>
    <scope>NUCLEOTIDE SEQUENCE [LARGE SCALE GENOMIC DNA]</scope>
    <source>
        <strain evidence="4">Cc1.17</strain>
    </source>
</reference>
<evidence type="ECO:0000313" key="3">
    <source>
        <dbReference type="EMBL" id="OHV36222.1"/>
    </source>
</evidence>
<comment type="caution">
    <text evidence="3">The sequence shown here is derived from an EMBL/GenBank/DDBJ whole genome shotgun (WGS) entry which is preliminary data.</text>
</comment>
<evidence type="ECO:0000256" key="2">
    <source>
        <dbReference type="SAM" id="Phobius"/>
    </source>
</evidence>
<gene>
    <name evidence="3" type="ORF">CC117_18370</name>
</gene>
<name>A0A1S1QT43_9ACTN</name>